<dbReference type="GO" id="GO:0008697">
    <property type="term" value="F:4-deoxy-L-threo-5-hexosulose-uronate ketol-isomerase activity"/>
    <property type="evidence" value="ECO:0007669"/>
    <property type="project" value="UniProtKB-UniRule"/>
</dbReference>
<dbReference type="InterPro" id="IPR027449">
    <property type="entry name" value="KduI_N"/>
</dbReference>
<dbReference type="PIRSF" id="PIRSF006625">
    <property type="entry name" value="KduI"/>
    <property type="match status" value="1"/>
</dbReference>
<dbReference type="Gene3D" id="2.60.120.520">
    <property type="entry name" value="pectin degrading enzyme 5-keto 4- deoxyuronate isomerase, domain 1"/>
    <property type="match status" value="1"/>
</dbReference>
<dbReference type="Pfam" id="PF04962">
    <property type="entry name" value="KduI"/>
    <property type="match status" value="1"/>
</dbReference>
<comment type="catalytic activity">
    <reaction evidence="1 6">
        <text>5-dehydro-4-deoxy-D-glucuronate = 3-deoxy-D-glycero-2,5-hexodiulosonate</text>
        <dbReference type="Rhea" id="RHEA:23896"/>
        <dbReference type="ChEBI" id="CHEBI:17117"/>
        <dbReference type="ChEBI" id="CHEBI:29071"/>
        <dbReference type="EC" id="5.3.1.17"/>
    </reaction>
</comment>
<dbReference type="CDD" id="cd20294">
    <property type="entry name" value="cupin_KduI_N"/>
    <property type="match status" value="1"/>
</dbReference>
<dbReference type="EMBL" id="BMKK01000001">
    <property type="protein sequence ID" value="GGD45454.1"/>
    <property type="molecule type" value="Genomic_DNA"/>
</dbReference>
<accession>A0A917DJQ3</accession>
<feature type="binding site" evidence="6">
    <location>
        <position position="243"/>
    </location>
    <ligand>
        <name>Zn(2+)</name>
        <dbReference type="ChEBI" id="CHEBI:29105"/>
    </ligand>
</feature>
<dbReference type="PANTHER" id="PTHR38461">
    <property type="entry name" value="4-DEOXY-L-THREO-5-HEXOSULOSE-URONATE KETOL-ISOMERASE"/>
    <property type="match status" value="1"/>
</dbReference>
<dbReference type="RefSeq" id="WP_188764611.1">
    <property type="nucleotide sequence ID" value="NZ_BMKK01000001.1"/>
</dbReference>
<protein>
    <recommendedName>
        <fullName evidence="6">4-deoxy-L-threo-5-hexosulose-uronate ketol-isomerase</fullName>
        <ecNumber evidence="6">5.3.1.17</ecNumber>
    </recommendedName>
    <alternativeName>
        <fullName evidence="6">5-keto-4-deoxyuronate isomerase</fullName>
    </alternativeName>
    <alternativeName>
        <fullName evidence="6">DKI isomerase</fullName>
    </alternativeName>
</protein>
<sequence length="276" mass="31141">MQTRYESSPKETAGMNTAELRNNFLVETLFTANQIHLTYSHYDRMILGGVMPTTETLTLGTYEDLKSEYFLERRELGIINVAGDGKITVDGQEYLVNKLDCLYVGRGAKDITFSSISAENSAKFFVLSCPAHKEYPTQLMTKEAASPAHMGTVETANQRTIYKYIHLDGIRSCQLVMGLTVLQNGSVWNTMPSHTHDRRMEVYCYFDVQEGQGVLHLMGQPQETRHLWVSNHQAIISPPWSIHSGCGTTNYSFIWGMAGENQSFADMDFVAINELR</sequence>
<evidence type="ECO:0000313" key="8">
    <source>
        <dbReference type="Proteomes" id="UP000609064"/>
    </source>
</evidence>
<evidence type="ECO:0000256" key="2">
    <source>
        <dbReference type="ARBA" id="ARBA00008086"/>
    </source>
</evidence>
<dbReference type="InterPro" id="IPR021120">
    <property type="entry name" value="KduI/IolB_isomerase"/>
</dbReference>
<dbReference type="PANTHER" id="PTHR38461:SF1">
    <property type="entry name" value="4-DEOXY-L-THREO-5-HEXOSULOSE-URONATE KETOL-ISOMERASE"/>
    <property type="match status" value="1"/>
</dbReference>
<dbReference type="GO" id="GO:0045490">
    <property type="term" value="P:pectin catabolic process"/>
    <property type="evidence" value="ECO:0007669"/>
    <property type="project" value="UniProtKB-UniRule"/>
</dbReference>
<dbReference type="HAMAP" id="MF_00687">
    <property type="entry name" value="KduI"/>
    <property type="match status" value="1"/>
</dbReference>
<dbReference type="GO" id="GO:0008270">
    <property type="term" value="F:zinc ion binding"/>
    <property type="evidence" value="ECO:0007669"/>
    <property type="project" value="UniProtKB-UniRule"/>
</dbReference>
<evidence type="ECO:0000256" key="6">
    <source>
        <dbReference type="HAMAP-Rule" id="MF_00687"/>
    </source>
</evidence>
<dbReference type="NCBIfam" id="NF002091">
    <property type="entry name" value="PRK00924.1"/>
    <property type="match status" value="1"/>
</dbReference>
<comment type="cofactor">
    <cofactor evidence="6">
        <name>Zn(2+)</name>
        <dbReference type="ChEBI" id="CHEBI:29105"/>
    </cofactor>
    <text evidence="6">Binds 1 zinc ion per subunit.</text>
</comment>
<dbReference type="InterPro" id="IPR014710">
    <property type="entry name" value="RmlC-like_jellyroll"/>
</dbReference>
<evidence type="ECO:0000256" key="4">
    <source>
        <dbReference type="ARBA" id="ARBA00022833"/>
    </source>
</evidence>
<feature type="binding site" evidence="6">
    <location>
        <position position="201"/>
    </location>
    <ligand>
        <name>Zn(2+)</name>
        <dbReference type="ChEBI" id="CHEBI:29105"/>
    </ligand>
</feature>
<comment type="similarity">
    <text evidence="2 6">Belongs to the KduI family.</text>
</comment>
<feature type="binding site" evidence="6">
    <location>
        <position position="196"/>
    </location>
    <ligand>
        <name>Zn(2+)</name>
        <dbReference type="ChEBI" id="CHEBI:29105"/>
    </ligand>
</feature>
<comment type="function">
    <text evidence="6">Catalyzes the isomerization of 5-dehydro-4-deoxy-D-glucuronate to 3-deoxy-D-glycero-2,5-hexodiulosonate.</text>
</comment>
<dbReference type="Gene3D" id="2.60.120.10">
    <property type="entry name" value="Jelly Rolls"/>
    <property type="match status" value="1"/>
</dbReference>
<reference evidence="7" key="2">
    <citation type="submission" date="2020-09" db="EMBL/GenBank/DDBJ databases">
        <authorList>
            <person name="Sun Q."/>
            <person name="Zhou Y."/>
        </authorList>
    </citation>
    <scope>NUCLEOTIDE SEQUENCE</scope>
    <source>
        <strain evidence="7">CGMCC 1.15958</strain>
    </source>
</reference>
<dbReference type="GO" id="GO:0042840">
    <property type="term" value="P:D-glucuronate catabolic process"/>
    <property type="evidence" value="ECO:0007669"/>
    <property type="project" value="TreeGrafter"/>
</dbReference>
<name>A0A917DJQ3_9BACT</name>
<dbReference type="InterPro" id="IPR007045">
    <property type="entry name" value="KduI"/>
</dbReference>
<evidence type="ECO:0000256" key="1">
    <source>
        <dbReference type="ARBA" id="ARBA00000552"/>
    </source>
</evidence>
<evidence type="ECO:0000256" key="3">
    <source>
        <dbReference type="ARBA" id="ARBA00022723"/>
    </source>
</evidence>
<evidence type="ECO:0000256" key="5">
    <source>
        <dbReference type="ARBA" id="ARBA00023235"/>
    </source>
</evidence>
<dbReference type="InterPro" id="IPR011051">
    <property type="entry name" value="RmlC_Cupin_sf"/>
</dbReference>
<keyword evidence="8" id="KW-1185">Reference proteome</keyword>
<keyword evidence="4 6" id="KW-0862">Zinc</keyword>
<keyword evidence="5 6" id="KW-0413">Isomerase</keyword>
<dbReference type="SUPFAM" id="SSF51182">
    <property type="entry name" value="RmlC-like cupins"/>
    <property type="match status" value="1"/>
</dbReference>
<reference evidence="7" key="1">
    <citation type="journal article" date="2014" name="Int. J. Syst. Evol. Microbiol.">
        <title>Complete genome sequence of Corynebacterium casei LMG S-19264T (=DSM 44701T), isolated from a smear-ripened cheese.</title>
        <authorList>
            <consortium name="US DOE Joint Genome Institute (JGI-PGF)"/>
            <person name="Walter F."/>
            <person name="Albersmeier A."/>
            <person name="Kalinowski J."/>
            <person name="Ruckert C."/>
        </authorList>
    </citation>
    <scope>NUCLEOTIDE SEQUENCE</scope>
    <source>
        <strain evidence="7">CGMCC 1.15958</strain>
    </source>
</reference>
<evidence type="ECO:0000313" key="7">
    <source>
        <dbReference type="EMBL" id="GGD45454.1"/>
    </source>
</evidence>
<gene>
    <name evidence="6 7" type="primary">kduI</name>
    <name evidence="7" type="ORF">GCM10011514_06830</name>
</gene>
<dbReference type="GO" id="GO:0019698">
    <property type="term" value="P:D-galacturonate catabolic process"/>
    <property type="evidence" value="ECO:0007669"/>
    <property type="project" value="TreeGrafter"/>
</dbReference>
<feature type="binding site" evidence="6">
    <location>
        <position position="194"/>
    </location>
    <ligand>
        <name>Zn(2+)</name>
        <dbReference type="ChEBI" id="CHEBI:29105"/>
    </ligand>
</feature>
<comment type="caution">
    <text evidence="7">The sequence shown here is derived from an EMBL/GenBank/DDBJ whole genome shotgun (WGS) entry which is preliminary data.</text>
</comment>
<dbReference type="EC" id="5.3.1.17" evidence="6"/>
<keyword evidence="3 6" id="KW-0479">Metal-binding</keyword>
<comment type="pathway">
    <text evidence="6">Glycan metabolism; pectin degradation; 2-dehydro-3-deoxy-D-gluconate from pectin: step 4/5.</text>
</comment>
<dbReference type="AlphaFoldDB" id="A0A917DJQ3"/>
<organism evidence="7 8">
    <name type="scientific">Emticicia aquatilis</name>
    <dbReference type="NCBI Taxonomy" id="1537369"/>
    <lineage>
        <taxon>Bacteria</taxon>
        <taxon>Pseudomonadati</taxon>
        <taxon>Bacteroidota</taxon>
        <taxon>Cytophagia</taxon>
        <taxon>Cytophagales</taxon>
        <taxon>Leadbetterellaceae</taxon>
        <taxon>Emticicia</taxon>
    </lineage>
</organism>
<dbReference type="CDD" id="cd20491">
    <property type="entry name" value="cupin_KduI_C"/>
    <property type="match status" value="1"/>
</dbReference>
<dbReference type="Proteomes" id="UP000609064">
    <property type="component" value="Unassembled WGS sequence"/>
</dbReference>
<proteinExistence type="inferred from homology"/>